<reference evidence="2" key="1">
    <citation type="journal article" date="2014" name="Int. J. Syst. Evol. Microbiol.">
        <title>Complete genome sequence of Corynebacterium casei LMG S-19264T (=DSM 44701T), isolated from a smear-ripened cheese.</title>
        <authorList>
            <consortium name="US DOE Joint Genome Institute (JGI-PGF)"/>
            <person name="Walter F."/>
            <person name="Albersmeier A."/>
            <person name="Kalinowski J."/>
            <person name="Ruckert C."/>
        </authorList>
    </citation>
    <scope>NUCLEOTIDE SEQUENCE</scope>
    <source>
        <strain evidence="2">CGMCC 1.15371</strain>
    </source>
</reference>
<feature type="domain" description="Glycosyltransferase subfamily 4-like N-terminal" evidence="1">
    <location>
        <begin position="17"/>
        <end position="173"/>
    </location>
</feature>
<dbReference type="InterPro" id="IPR050194">
    <property type="entry name" value="Glycosyltransferase_grp1"/>
</dbReference>
<dbReference type="Proteomes" id="UP000628775">
    <property type="component" value="Unassembled WGS sequence"/>
</dbReference>
<evidence type="ECO:0000313" key="3">
    <source>
        <dbReference type="Proteomes" id="UP000628775"/>
    </source>
</evidence>
<evidence type="ECO:0000313" key="2">
    <source>
        <dbReference type="EMBL" id="GGE30457.1"/>
    </source>
</evidence>
<accession>A0A8J2VI93</accession>
<dbReference type="AlphaFoldDB" id="A0A8J2VI93"/>
<dbReference type="PANTHER" id="PTHR45947:SF14">
    <property type="entry name" value="SLL1723 PROTEIN"/>
    <property type="match status" value="1"/>
</dbReference>
<proteinExistence type="predicted"/>
<name>A0A8J2VI93_9BACL</name>
<dbReference type="RefSeq" id="WP_188689058.1">
    <property type="nucleotide sequence ID" value="NZ_BMIR01000002.1"/>
</dbReference>
<sequence length="377" mass="43250">MKAPYPILHVAVNMNRGGAETLIMNLFRHIDRSQIQFDFLTFREGSFDEEIRRLGGHIHRLPYINESGAIQFWKSLIHFFRTHPEYHIVHSHLDKMSGFILSAAKKAGIPFRIAHSHNTQSEGSWLIKGVKWYAGHQLTRSATHHLACSTLAAQWLYGNTTSADILKNGIDTRHFHFSQAERHQIRGTLHLHEDAFVVGHVGRMNEQKNHMYLLAVFSEIIEKNKCAHLLLIGEGPLKAELKHKVMRLQLQEHVHFLGVREDVHQLLQAMDLMLFPSRHEGLPVSLIEAQGAGLPCLISDSISREVDVGANLVAFESLHHSPSIWADRALKLKRSKGNMKNWIKKAGYDIRDSASWLENYYLELYIKQEALILNERR</sequence>
<dbReference type="CDD" id="cd03812">
    <property type="entry name" value="GT4_CapH-like"/>
    <property type="match status" value="1"/>
</dbReference>
<reference evidence="2" key="2">
    <citation type="submission" date="2020-09" db="EMBL/GenBank/DDBJ databases">
        <authorList>
            <person name="Sun Q."/>
            <person name="Zhou Y."/>
        </authorList>
    </citation>
    <scope>NUCLEOTIDE SEQUENCE</scope>
    <source>
        <strain evidence="2">CGMCC 1.15371</strain>
    </source>
</reference>
<dbReference type="Pfam" id="PF13439">
    <property type="entry name" value="Glyco_transf_4"/>
    <property type="match status" value="1"/>
</dbReference>
<dbReference type="EMBL" id="BMIR01000002">
    <property type="protein sequence ID" value="GGE30457.1"/>
    <property type="molecule type" value="Genomic_DNA"/>
</dbReference>
<dbReference type="Gene3D" id="3.40.50.2000">
    <property type="entry name" value="Glycogen Phosphorylase B"/>
    <property type="match status" value="2"/>
</dbReference>
<dbReference type="Pfam" id="PF13692">
    <property type="entry name" value="Glyco_trans_1_4"/>
    <property type="match status" value="1"/>
</dbReference>
<evidence type="ECO:0000259" key="1">
    <source>
        <dbReference type="Pfam" id="PF13439"/>
    </source>
</evidence>
<dbReference type="SUPFAM" id="SSF53756">
    <property type="entry name" value="UDP-Glycosyltransferase/glycogen phosphorylase"/>
    <property type="match status" value="1"/>
</dbReference>
<comment type="caution">
    <text evidence="2">The sequence shown here is derived from an EMBL/GenBank/DDBJ whole genome shotgun (WGS) entry which is preliminary data.</text>
</comment>
<dbReference type="InterPro" id="IPR028098">
    <property type="entry name" value="Glyco_trans_4-like_N"/>
</dbReference>
<dbReference type="PANTHER" id="PTHR45947">
    <property type="entry name" value="SULFOQUINOVOSYL TRANSFERASE SQD2"/>
    <property type="match status" value="1"/>
</dbReference>
<dbReference type="GO" id="GO:0016757">
    <property type="term" value="F:glycosyltransferase activity"/>
    <property type="evidence" value="ECO:0007669"/>
    <property type="project" value="TreeGrafter"/>
</dbReference>
<protein>
    <submittedName>
        <fullName evidence="2">Putative glycosyltransferase EpsF</fullName>
    </submittedName>
</protein>
<gene>
    <name evidence="2" type="primary">epsF</name>
    <name evidence="2" type="ORF">GCM10011391_06350</name>
</gene>
<keyword evidence="3" id="KW-1185">Reference proteome</keyword>
<organism evidence="2 3">
    <name type="scientific">Pullulanibacillus camelliae</name>
    <dbReference type="NCBI Taxonomy" id="1707096"/>
    <lineage>
        <taxon>Bacteria</taxon>
        <taxon>Bacillati</taxon>
        <taxon>Bacillota</taxon>
        <taxon>Bacilli</taxon>
        <taxon>Bacillales</taxon>
        <taxon>Sporolactobacillaceae</taxon>
        <taxon>Pullulanibacillus</taxon>
    </lineage>
</organism>